<dbReference type="InterPro" id="IPR046030">
    <property type="entry name" value="DUF5988"/>
</dbReference>
<reference evidence="1 2" key="1">
    <citation type="submission" date="2016-12" db="EMBL/GenBank/DDBJ databases">
        <title>Amycolatopsis keratiniphila subsp. keratiniphila genome sequencing and assembly.</title>
        <authorList>
            <person name="Mayilraj S."/>
            <person name="Kaur N."/>
        </authorList>
    </citation>
    <scope>NUCLEOTIDE SEQUENCE [LARGE SCALE GENOMIC DNA]</scope>
    <source>
        <strain evidence="1 2">DSM 44409</strain>
    </source>
</reference>
<dbReference type="Proteomes" id="UP000076660">
    <property type="component" value="Unassembled WGS sequence"/>
</dbReference>
<sequence>MSPSERSPSVVHIRIDPTGSRARSADLESYQKVEDLTQDVKICVDGGYEHFSHAGEFQKDGHEVVAVFRWSGRTKIAE</sequence>
<evidence type="ECO:0000313" key="2">
    <source>
        <dbReference type="Proteomes" id="UP000076660"/>
    </source>
</evidence>
<dbReference type="EMBL" id="LQMT02000013">
    <property type="protein sequence ID" value="ONF70696.1"/>
    <property type="molecule type" value="Genomic_DNA"/>
</dbReference>
<dbReference type="Pfam" id="PF19450">
    <property type="entry name" value="DUF5988"/>
    <property type="match status" value="1"/>
</dbReference>
<accession>A0A1W2LVX7</accession>
<protein>
    <submittedName>
        <fullName evidence="1">Uncharacterized protein</fullName>
    </submittedName>
</protein>
<dbReference type="AlphaFoldDB" id="A0A1W2LVX7"/>
<comment type="caution">
    <text evidence="1">The sequence shown here is derived from an EMBL/GenBank/DDBJ whole genome shotgun (WGS) entry which is preliminary data.</text>
</comment>
<organism evidence="1 2">
    <name type="scientific">Amycolatopsis keratiniphila subsp. keratiniphila</name>
    <dbReference type="NCBI Taxonomy" id="227715"/>
    <lineage>
        <taxon>Bacteria</taxon>
        <taxon>Bacillati</taxon>
        <taxon>Actinomycetota</taxon>
        <taxon>Actinomycetes</taxon>
        <taxon>Pseudonocardiales</taxon>
        <taxon>Pseudonocardiaceae</taxon>
        <taxon>Amycolatopsis</taxon>
        <taxon>Amycolatopsis japonica group</taxon>
    </lineage>
</organism>
<name>A0A1W2LVX7_9PSEU</name>
<proteinExistence type="predicted"/>
<gene>
    <name evidence="1" type="ORF">AVR91_0213780</name>
</gene>
<evidence type="ECO:0000313" key="1">
    <source>
        <dbReference type="EMBL" id="ONF70696.1"/>
    </source>
</evidence>